<evidence type="ECO:0000313" key="6">
    <source>
        <dbReference type="Proteomes" id="UP000321224"/>
    </source>
</evidence>
<dbReference type="EMBL" id="FNAJ01000001">
    <property type="protein sequence ID" value="SDD33386.1"/>
    <property type="molecule type" value="Genomic_DNA"/>
</dbReference>
<name>A0A511H6T6_9BACT</name>
<evidence type="ECO:0000313" key="3">
    <source>
        <dbReference type="EMBL" id="GEL69203.1"/>
    </source>
</evidence>
<feature type="signal peptide" evidence="2">
    <location>
        <begin position="1"/>
        <end position="20"/>
    </location>
</feature>
<reference evidence="3 6" key="2">
    <citation type="submission" date="2019-07" db="EMBL/GenBank/DDBJ databases">
        <title>Whole genome shotgun sequence of Myxococcus virescens NBRC 100334.</title>
        <authorList>
            <person name="Hosoyama A."/>
            <person name="Uohara A."/>
            <person name="Ohji S."/>
            <person name="Ichikawa N."/>
        </authorList>
    </citation>
    <scope>NUCLEOTIDE SEQUENCE [LARGE SCALE GENOMIC DNA]</scope>
    <source>
        <strain evidence="3 6">NBRC 100334</strain>
    </source>
</reference>
<evidence type="ECO:0000313" key="4">
    <source>
        <dbReference type="EMBL" id="SDD33386.1"/>
    </source>
</evidence>
<feature type="compositionally biased region" description="Low complexity" evidence="1">
    <location>
        <begin position="272"/>
        <end position="283"/>
    </location>
</feature>
<sequence length="316" mass="35904">MTPRWWACLVTLLAAPMVHAQTAPVPASEPGYSEYAYDDTEFEDEDTAPMAPYAPPQLPAENPSGRPFTGAVWASGHWYWDGNEWRFNAGTWLAPMEGYRFINGYWEPDGRMWRWVSGGWARHDSPVVEIPIAVASEELSTQQAPPPLRVEHAPPPPAPSFVWTPGYWYWAGANYVWVDGMWAAPPRPGLVYVSSRWMRRGPSWYFSAGGWATRGSVRVTVPVYRHAHITVARRHPHYFTHSWRRYPAVRHHVYHPGNHYRRGPGPVRQHYRGNNGNRWGNGNYHRASPGGNGGGGHHRREGGHHRRDGGHRGGRD</sequence>
<accession>A0A511H6T6</accession>
<dbReference type="Pfam" id="PF12779">
    <property type="entry name" value="WXXGXW"/>
    <property type="match status" value="3"/>
</dbReference>
<dbReference type="InterPro" id="IPR024447">
    <property type="entry name" value="YXWGXW_rpt"/>
</dbReference>
<comment type="caution">
    <text evidence="3">The sequence shown here is derived from an EMBL/GenBank/DDBJ whole genome shotgun (WGS) entry which is preliminary data.</text>
</comment>
<organism evidence="3 6">
    <name type="scientific">Myxococcus virescens</name>
    <dbReference type="NCBI Taxonomy" id="83456"/>
    <lineage>
        <taxon>Bacteria</taxon>
        <taxon>Pseudomonadati</taxon>
        <taxon>Myxococcota</taxon>
        <taxon>Myxococcia</taxon>
        <taxon>Myxococcales</taxon>
        <taxon>Cystobacterineae</taxon>
        <taxon>Myxococcaceae</taxon>
        <taxon>Myxococcus</taxon>
    </lineage>
</organism>
<dbReference type="Proteomes" id="UP000321224">
    <property type="component" value="Unassembled WGS sequence"/>
</dbReference>
<protein>
    <submittedName>
        <fullName evidence="4">YXWGXW repeat-containing protein</fullName>
    </submittedName>
</protein>
<reference evidence="4 5" key="1">
    <citation type="submission" date="2016-10" db="EMBL/GenBank/DDBJ databases">
        <authorList>
            <person name="Varghese N."/>
            <person name="Submissions S."/>
        </authorList>
    </citation>
    <scope>NUCLEOTIDE SEQUENCE [LARGE SCALE GENOMIC DNA]</scope>
    <source>
        <strain evidence="4 5">DSM 2260</strain>
    </source>
</reference>
<dbReference type="Proteomes" id="UP000198717">
    <property type="component" value="Unassembled WGS sequence"/>
</dbReference>
<proteinExistence type="predicted"/>
<feature type="compositionally biased region" description="Basic residues" evidence="1">
    <location>
        <begin position="296"/>
        <end position="309"/>
    </location>
</feature>
<feature type="region of interest" description="Disordered" evidence="1">
    <location>
        <begin position="257"/>
        <end position="316"/>
    </location>
</feature>
<gene>
    <name evidence="3" type="ORF">MVI01_09870</name>
    <name evidence="4" type="ORF">SAMN04488504_101464</name>
</gene>
<evidence type="ECO:0000313" key="5">
    <source>
        <dbReference type="Proteomes" id="UP000198717"/>
    </source>
</evidence>
<dbReference type="AlphaFoldDB" id="A0A511H6T6"/>
<feature type="chain" id="PRO_5022698231" evidence="2">
    <location>
        <begin position="21"/>
        <end position="316"/>
    </location>
</feature>
<dbReference type="EMBL" id="BJVY01000003">
    <property type="protein sequence ID" value="GEL69203.1"/>
    <property type="molecule type" value="Genomic_DNA"/>
</dbReference>
<evidence type="ECO:0000256" key="2">
    <source>
        <dbReference type="SAM" id="SignalP"/>
    </source>
</evidence>
<keyword evidence="2" id="KW-0732">Signal</keyword>
<evidence type="ECO:0000256" key="1">
    <source>
        <dbReference type="SAM" id="MobiDB-lite"/>
    </source>
</evidence>
<keyword evidence="5" id="KW-1185">Reference proteome</keyword>